<dbReference type="OrthoDB" id="9342493at2"/>
<name>A0A150WD82_BDEBC</name>
<dbReference type="RefSeq" id="WP_063244699.1">
    <property type="nucleotide sequence ID" value="NZ_LUKF01000018.1"/>
</dbReference>
<accession>A0A150WD82</accession>
<organism evidence="2 3">
    <name type="scientific">Bdellovibrio bacteriovorus</name>
    <dbReference type="NCBI Taxonomy" id="959"/>
    <lineage>
        <taxon>Bacteria</taxon>
        <taxon>Pseudomonadati</taxon>
        <taxon>Bdellovibrionota</taxon>
        <taxon>Bdellovibrionia</taxon>
        <taxon>Bdellovibrionales</taxon>
        <taxon>Pseudobdellovibrionaceae</taxon>
        <taxon>Bdellovibrio</taxon>
    </lineage>
</organism>
<proteinExistence type="predicted"/>
<gene>
    <name evidence="2" type="ORF">AZI85_10315</name>
</gene>
<dbReference type="Proteomes" id="UP000075391">
    <property type="component" value="Unassembled WGS sequence"/>
</dbReference>
<evidence type="ECO:0000313" key="3">
    <source>
        <dbReference type="Proteomes" id="UP000075391"/>
    </source>
</evidence>
<dbReference type="AlphaFoldDB" id="A0A150WD82"/>
<protein>
    <submittedName>
        <fullName evidence="2">Uncharacterized protein</fullName>
    </submittedName>
</protein>
<keyword evidence="1" id="KW-0732">Signal</keyword>
<reference evidence="2 3" key="1">
    <citation type="submission" date="2016-03" db="EMBL/GenBank/DDBJ databases">
        <authorList>
            <person name="Ploux O."/>
        </authorList>
    </citation>
    <scope>NUCLEOTIDE SEQUENCE [LARGE SCALE GENOMIC DNA]</scope>
    <source>
        <strain evidence="2 3">BER2</strain>
    </source>
</reference>
<feature type="signal peptide" evidence="1">
    <location>
        <begin position="1"/>
        <end position="21"/>
    </location>
</feature>
<sequence>MNKSTLLVGIVIASFSTSVLATEAEAPCIDCAGTENKPVSSLKSFAQALNSGNTHWIDGYFYADTKVVGKELDVTFKNPKDLQLSQDSQSKVNSAYLAFLSQKSLNDAVAYAHKSGASFNHEEKLLLLSMIGSRLSAGYSATGTENKNLEAVYQNAVRQQKEGGICGDIHRVLGEVAKGLGFEAVGHHNGQWQQNLDKDKVGGHAILHFRDPKTGEYYVQNYSQLYNTKQKTLQSAVDVSSKIMGVLTGTQYIESRPGKVHEYVPATSQWVQESIKGVALFKPDQSAFTVRASNNEQTIAMQLGTKNVKGFMLGTQVRTDEGTYRLEAAGLSARTGASIISDGKLIDEVKVTAETYGGTLRLTAPGFDRMTNTFKDGERSTLFFGSDLKGSARINNTTGKVELSTSTFDFKPKIGDQDKNATSGVRTELKAGVEHEWKELNLKASADRTWSFMPVQLEQKHRPEFQTTYDRVGVIYDTSKPDSKEAYLVVGADVYFLEGVNTSSAIAVRNSIKAVLPTEKLGTFSVSADLGRIVDNKSKDPFYDIKPASTVSVEWTKKLNKMFELGANVSSTRGNQITPFGVIGPVSPVMGTTQSKVQGMVFLHGKF</sequence>
<comment type="caution">
    <text evidence="2">The sequence shown here is derived from an EMBL/GenBank/DDBJ whole genome shotgun (WGS) entry which is preliminary data.</text>
</comment>
<dbReference type="EMBL" id="LUKF01000018">
    <property type="protein sequence ID" value="KYG60851.1"/>
    <property type="molecule type" value="Genomic_DNA"/>
</dbReference>
<evidence type="ECO:0000256" key="1">
    <source>
        <dbReference type="SAM" id="SignalP"/>
    </source>
</evidence>
<evidence type="ECO:0000313" key="2">
    <source>
        <dbReference type="EMBL" id="KYG60851.1"/>
    </source>
</evidence>
<feature type="chain" id="PRO_5007572743" evidence="1">
    <location>
        <begin position="22"/>
        <end position="607"/>
    </location>
</feature>